<dbReference type="Proteomes" id="UP000575898">
    <property type="component" value="Unassembled WGS sequence"/>
</dbReference>
<keyword evidence="3" id="KW-1185">Reference proteome</keyword>
<evidence type="ECO:0000313" key="2">
    <source>
        <dbReference type="EMBL" id="MBB5020088.1"/>
    </source>
</evidence>
<sequence length="92" mass="10101">MTGKKRHHEARTGPVHRAGHDGHGERRYIIMVRQISGLARPAGINMITTDCSTRQDDMPYIEANVPHHGYKPVEGIPAEPAELVTIIGQSPA</sequence>
<protein>
    <submittedName>
        <fullName evidence="2">Uncharacterized protein</fullName>
    </submittedName>
</protein>
<gene>
    <name evidence="2" type="ORF">HNQ59_003401</name>
</gene>
<evidence type="ECO:0000313" key="3">
    <source>
        <dbReference type="Proteomes" id="UP000575898"/>
    </source>
</evidence>
<feature type="region of interest" description="Disordered" evidence="1">
    <location>
        <begin position="1"/>
        <end position="26"/>
    </location>
</feature>
<dbReference type="RefSeq" id="WP_184041494.1">
    <property type="nucleotide sequence ID" value="NZ_JACHHY010000024.1"/>
</dbReference>
<dbReference type="AlphaFoldDB" id="A0A840MN70"/>
<proteinExistence type="predicted"/>
<organism evidence="2 3">
    <name type="scientific">Chitinivorax tropicus</name>
    <dbReference type="NCBI Taxonomy" id="714531"/>
    <lineage>
        <taxon>Bacteria</taxon>
        <taxon>Pseudomonadati</taxon>
        <taxon>Pseudomonadota</taxon>
        <taxon>Betaproteobacteria</taxon>
        <taxon>Chitinivorax</taxon>
    </lineage>
</organism>
<accession>A0A840MN70</accession>
<comment type="caution">
    <text evidence="2">The sequence shown here is derived from an EMBL/GenBank/DDBJ whole genome shotgun (WGS) entry which is preliminary data.</text>
</comment>
<reference evidence="2 3" key="1">
    <citation type="submission" date="2020-08" db="EMBL/GenBank/DDBJ databases">
        <title>Genomic Encyclopedia of Type Strains, Phase IV (KMG-IV): sequencing the most valuable type-strain genomes for metagenomic binning, comparative biology and taxonomic classification.</title>
        <authorList>
            <person name="Goeker M."/>
        </authorList>
    </citation>
    <scope>NUCLEOTIDE SEQUENCE [LARGE SCALE GENOMIC DNA]</scope>
    <source>
        <strain evidence="2 3">DSM 27165</strain>
    </source>
</reference>
<evidence type="ECO:0000256" key="1">
    <source>
        <dbReference type="SAM" id="MobiDB-lite"/>
    </source>
</evidence>
<dbReference type="EMBL" id="JACHHY010000024">
    <property type="protein sequence ID" value="MBB5020088.1"/>
    <property type="molecule type" value="Genomic_DNA"/>
</dbReference>
<name>A0A840MN70_9PROT</name>